<evidence type="ECO:0000313" key="3">
    <source>
        <dbReference type="Proteomes" id="UP000076738"/>
    </source>
</evidence>
<name>A0A167R375_CALVF</name>
<reference evidence="2 3" key="1">
    <citation type="journal article" date="2016" name="Mol. Biol. Evol.">
        <title>Comparative Genomics of Early-Diverging Mushroom-Forming Fungi Provides Insights into the Origins of Lignocellulose Decay Capabilities.</title>
        <authorList>
            <person name="Nagy L.G."/>
            <person name="Riley R."/>
            <person name="Tritt A."/>
            <person name="Adam C."/>
            <person name="Daum C."/>
            <person name="Floudas D."/>
            <person name="Sun H."/>
            <person name="Yadav J.S."/>
            <person name="Pangilinan J."/>
            <person name="Larsson K.H."/>
            <person name="Matsuura K."/>
            <person name="Barry K."/>
            <person name="Labutti K."/>
            <person name="Kuo R."/>
            <person name="Ohm R.A."/>
            <person name="Bhattacharya S.S."/>
            <person name="Shirouzu T."/>
            <person name="Yoshinaga Y."/>
            <person name="Martin F.M."/>
            <person name="Grigoriev I.V."/>
            <person name="Hibbett D.S."/>
        </authorList>
    </citation>
    <scope>NUCLEOTIDE SEQUENCE [LARGE SCALE GENOMIC DNA]</scope>
    <source>
        <strain evidence="2 3">TUFC12733</strain>
    </source>
</reference>
<gene>
    <name evidence="2" type="ORF">CALVIDRAFT_560478</name>
</gene>
<dbReference type="EMBL" id="KV417269">
    <property type="protein sequence ID" value="KZP00513.1"/>
    <property type="molecule type" value="Genomic_DNA"/>
</dbReference>
<proteinExistence type="predicted"/>
<feature type="region of interest" description="Disordered" evidence="1">
    <location>
        <begin position="106"/>
        <end position="137"/>
    </location>
</feature>
<dbReference type="Proteomes" id="UP000076738">
    <property type="component" value="Unassembled WGS sequence"/>
</dbReference>
<evidence type="ECO:0000313" key="2">
    <source>
        <dbReference type="EMBL" id="KZP00513.1"/>
    </source>
</evidence>
<organism evidence="2 3">
    <name type="scientific">Calocera viscosa (strain TUFC12733)</name>
    <dbReference type="NCBI Taxonomy" id="1330018"/>
    <lineage>
        <taxon>Eukaryota</taxon>
        <taxon>Fungi</taxon>
        <taxon>Dikarya</taxon>
        <taxon>Basidiomycota</taxon>
        <taxon>Agaricomycotina</taxon>
        <taxon>Dacrymycetes</taxon>
        <taxon>Dacrymycetales</taxon>
        <taxon>Dacrymycetaceae</taxon>
        <taxon>Calocera</taxon>
    </lineage>
</organism>
<protein>
    <submittedName>
        <fullName evidence="2">Uncharacterized protein</fullName>
    </submittedName>
</protein>
<accession>A0A167R375</accession>
<keyword evidence="3" id="KW-1185">Reference proteome</keyword>
<dbReference type="AlphaFoldDB" id="A0A167R375"/>
<evidence type="ECO:0000256" key="1">
    <source>
        <dbReference type="SAM" id="MobiDB-lite"/>
    </source>
</evidence>
<sequence length="175" mass="19405">MAADMLPVVLPACQVNTAMEDHRLALVKVFCNGFAPAPIDPKALLYKGGNYEYEIEQLFSETGLKSEHEESTISRDEVTEYQSVTGLLPVVPNVTSDADAMELDQDAALSSEDSSSVEGKMTDWADSDSDTSTSEELFPDQNYSNWEVYHHMLLVNAYVVDEIQGMGREDAREQD</sequence>